<dbReference type="EMBL" id="CP058214">
    <property type="protein sequence ID" value="QPC43541.1"/>
    <property type="molecule type" value="Genomic_DNA"/>
</dbReference>
<gene>
    <name evidence="8" type="ORF">HW532_13060</name>
</gene>
<name>A0A7S8C533_9HYPH</name>
<evidence type="ECO:0000313" key="8">
    <source>
        <dbReference type="EMBL" id="QPC43541.1"/>
    </source>
</evidence>
<dbReference type="PRINTS" id="PR01590">
    <property type="entry name" value="HTHFIS"/>
</dbReference>
<dbReference type="SUPFAM" id="SSF46689">
    <property type="entry name" value="Homeodomain-like"/>
    <property type="match status" value="1"/>
</dbReference>
<dbReference type="PROSITE" id="PS00675">
    <property type="entry name" value="SIGMA54_INTERACT_1"/>
    <property type="match status" value="1"/>
</dbReference>
<keyword evidence="9" id="KW-1185">Reference proteome</keyword>
<dbReference type="Pfam" id="PF02954">
    <property type="entry name" value="HTH_8"/>
    <property type="match status" value="1"/>
</dbReference>
<dbReference type="InterPro" id="IPR002197">
    <property type="entry name" value="HTH_Fis"/>
</dbReference>
<keyword evidence="4" id="KW-0805">Transcription regulation</keyword>
<protein>
    <submittedName>
        <fullName evidence="8">Sigma-54-dependent Fis family transcriptional regulator</fullName>
    </submittedName>
</protein>
<dbReference type="Pfam" id="PF01590">
    <property type="entry name" value="GAF"/>
    <property type="match status" value="1"/>
</dbReference>
<dbReference type="KEGG" id="kmn:HW532_13060"/>
<keyword evidence="2" id="KW-0067">ATP-binding</keyword>
<dbReference type="InterPro" id="IPR029016">
    <property type="entry name" value="GAF-like_dom_sf"/>
</dbReference>
<evidence type="ECO:0000256" key="1">
    <source>
        <dbReference type="ARBA" id="ARBA00022741"/>
    </source>
</evidence>
<dbReference type="InterPro" id="IPR009057">
    <property type="entry name" value="Homeodomain-like_sf"/>
</dbReference>
<dbReference type="PANTHER" id="PTHR32071">
    <property type="entry name" value="TRANSCRIPTIONAL REGULATORY PROTEIN"/>
    <property type="match status" value="1"/>
</dbReference>
<dbReference type="PROSITE" id="PS50045">
    <property type="entry name" value="SIGMA54_INTERACT_4"/>
    <property type="match status" value="1"/>
</dbReference>
<dbReference type="AlphaFoldDB" id="A0A7S8C533"/>
<keyword evidence="6" id="KW-0804">Transcription</keyword>
<accession>A0A7S8C533</accession>
<evidence type="ECO:0000256" key="4">
    <source>
        <dbReference type="ARBA" id="ARBA00023015"/>
    </source>
</evidence>
<dbReference type="SUPFAM" id="SSF52540">
    <property type="entry name" value="P-loop containing nucleoside triphosphate hydrolases"/>
    <property type="match status" value="1"/>
</dbReference>
<dbReference type="GO" id="GO:0005524">
    <property type="term" value="F:ATP binding"/>
    <property type="evidence" value="ECO:0007669"/>
    <property type="project" value="UniProtKB-KW"/>
</dbReference>
<dbReference type="Gene3D" id="3.40.50.300">
    <property type="entry name" value="P-loop containing nucleotide triphosphate hydrolases"/>
    <property type="match status" value="1"/>
</dbReference>
<keyword evidence="3" id="KW-0902">Two-component regulatory system</keyword>
<evidence type="ECO:0000259" key="7">
    <source>
        <dbReference type="PROSITE" id="PS50045"/>
    </source>
</evidence>
<dbReference type="GO" id="GO:0006355">
    <property type="term" value="P:regulation of DNA-templated transcription"/>
    <property type="evidence" value="ECO:0007669"/>
    <property type="project" value="InterPro"/>
</dbReference>
<dbReference type="InterPro" id="IPR027417">
    <property type="entry name" value="P-loop_NTPase"/>
</dbReference>
<dbReference type="PANTHER" id="PTHR32071:SF122">
    <property type="entry name" value="SIGMA FACTOR"/>
    <property type="match status" value="1"/>
</dbReference>
<dbReference type="CDD" id="cd00009">
    <property type="entry name" value="AAA"/>
    <property type="match status" value="1"/>
</dbReference>
<dbReference type="RefSeq" id="WP_213160905.1">
    <property type="nucleotide sequence ID" value="NZ_CP058214.1"/>
</dbReference>
<dbReference type="InterPro" id="IPR025662">
    <property type="entry name" value="Sigma_54_int_dom_ATP-bd_1"/>
</dbReference>
<dbReference type="InterPro" id="IPR025944">
    <property type="entry name" value="Sigma_54_int_dom_CS"/>
</dbReference>
<dbReference type="Gene3D" id="3.30.450.40">
    <property type="match status" value="1"/>
</dbReference>
<feature type="domain" description="Sigma-54 factor interaction" evidence="7">
    <location>
        <begin position="319"/>
        <end position="532"/>
    </location>
</feature>
<dbReference type="InterPro" id="IPR003593">
    <property type="entry name" value="AAA+_ATPase"/>
</dbReference>
<dbReference type="Proteomes" id="UP000593594">
    <property type="component" value="Chromosome"/>
</dbReference>
<evidence type="ECO:0000256" key="2">
    <source>
        <dbReference type="ARBA" id="ARBA00022840"/>
    </source>
</evidence>
<dbReference type="Pfam" id="PF25601">
    <property type="entry name" value="AAA_lid_14"/>
    <property type="match status" value="1"/>
</dbReference>
<keyword evidence="5" id="KW-0238">DNA-binding</keyword>
<sequence length="608" mass="67522">MAESIRKEDWERFRALGKVPPRIREVVLQSWQRSEADRGIPSLKQAPRVADDEFAAIRQQTGRLREAARPALERAGYMLNRANAMVLLCNDRGVVTDTTGDARTIARGQENHLHIGGQWDEGAIGTNAIGTAIHTRRPVQIWGVEHYCEEIQRWNCAATPVCDPVTGELLGLVDISGPSEFEQPHSAALSMSMALQIEESLRQQVGAERQQLTERLLVRRMRWVDDEVMVLDRYGAEAFATEHFAQMAGDLCDLTEFRRMASGLSQRPRDEVMEELHAAMPNASMELVEEAGRPIGVVVALRRRQRNAPSRPALTLDRIAAGGVEISSVCEQARRLAASRMPILVEGETGSGKEVLARGIHRESGDPERPFEVLNCSLLTADRLRQELSEGALVARLARAGGTICLDEPADTPADAQALLLEVVKALGGVETSSGPMRIVSLSARDLSADIQAGRFRGDLYYRLAAARIAVPPLRQRSDEVAHLLKHFARELAERSRRPELRFTPAATDRLSAYRWPGNVRELRNLVETLFALSRNRLVDLRDLPPEIVTPARADCTQTLRAREKAEIVNAIASVDGNLTEAARRLGIARSTLYLKLDEHGIQRARRH</sequence>
<evidence type="ECO:0000313" key="9">
    <source>
        <dbReference type="Proteomes" id="UP000593594"/>
    </source>
</evidence>
<organism evidence="8 9">
    <name type="scientific">Kaustia mangrovi</name>
    <dbReference type="NCBI Taxonomy" id="2593653"/>
    <lineage>
        <taxon>Bacteria</taxon>
        <taxon>Pseudomonadati</taxon>
        <taxon>Pseudomonadota</taxon>
        <taxon>Alphaproteobacteria</taxon>
        <taxon>Hyphomicrobiales</taxon>
        <taxon>Parvibaculaceae</taxon>
        <taxon>Kaustia</taxon>
    </lineage>
</organism>
<evidence type="ECO:0000256" key="5">
    <source>
        <dbReference type="ARBA" id="ARBA00023125"/>
    </source>
</evidence>
<keyword evidence="1" id="KW-0547">Nucleotide-binding</keyword>
<reference evidence="8 9" key="1">
    <citation type="submission" date="2020-06" db="EMBL/GenBank/DDBJ databases">
        <title>Genome sequence of 2 isolates from Red Sea Mangroves.</title>
        <authorList>
            <person name="Sefrji F."/>
            <person name="Michoud G."/>
            <person name="Merlino G."/>
            <person name="Daffonchio D."/>
        </authorList>
    </citation>
    <scope>NUCLEOTIDE SEQUENCE [LARGE SCALE GENOMIC DNA]</scope>
    <source>
        <strain evidence="8 9">R1DC25</strain>
    </source>
</reference>
<dbReference type="SMART" id="SM00382">
    <property type="entry name" value="AAA"/>
    <property type="match status" value="1"/>
</dbReference>
<evidence type="ECO:0000256" key="6">
    <source>
        <dbReference type="ARBA" id="ARBA00023163"/>
    </source>
</evidence>
<dbReference type="InterPro" id="IPR058031">
    <property type="entry name" value="AAA_lid_NorR"/>
</dbReference>
<dbReference type="GO" id="GO:0043565">
    <property type="term" value="F:sequence-specific DNA binding"/>
    <property type="evidence" value="ECO:0007669"/>
    <property type="project" value="InterPro"/>
</dbReference>
<proteinExistence type="predicted"/>
<dbReference type="Gene3D" id="1.10.10.60">
    <property type="entry name" value="Homeodomain-like"/>
    <property type="match status" value="1"/>
</dbReference>
<evidence type="ECO:0000256" key="3">
    <source>
        <dbReference type="ARBA" id="ARBA00023012"/>
    </source>
</evidence>
<dbReference type="PROSITE" id="PS00688">
    <property type="entry name" value="SIGMA54_INTERACT_3"/>
    <property type="match status" value="1"/>
</dbReference>
<dbReference type="InterPro" id="IPR002078">
    <property type="entry name" value="Sigma_54_int"/>
</dbReference>
<dbReference type="Gene3D" id="1.10.8.60">
    <property type="match status" value="1"/>
</dbReference>
<dbReference type="GO" id="GO:0000160">
    <property type="term" value="P:phosphorelay signal transduction system"/>
    <property type="evidence" value="ECO:0007669"/>
    <property type="project" value="UniProtKB-KW"/>
</dbReference>
<dbReference type="Pfam" id="PF00158">
    <property type="entry name" value="Sigma54_activat"/>
    <property type="match status" value="1"/>
</dbReference>
<dbReference type="InterPro" id="IPR003018">
    <property type="entry name" value="GAF"/>
</dbReference>